<dbReference type="GO" id="GO:0007474">
    <property type="term" value="P:imaginal disc-derived wing vein specification"/>
    <property type="evidence" value="ECO:0007669"/>
    <property type="project" value="EnsemblMetazoa"/>
</dbReference>
<feature type="compositionally biased region" description="Low complexity" evidence="1">
    <location>
        <begin position="166"/>
        <end position="177"/>
    </location>
</feature>
<dbReference type="GO" id="GO:0007427">
    <property type="term" value="P:epithelial cell migration, open tracheal system"/>
    <property type="evidence" value="ECO:0007669"/>
    <property type="project" value="EnsemblMetazoa"/>
</dbReference>
<dbReference type="GO" id="GO:0009898">
    <property type="term" value="C:cytoplasmic side of plasma membrane"/>
    <property type="evidence" value="ECO:0007669"/>
    <property type="project" value="EnsemblMetazoa"/>
</dbReference>
<organism evidence="2 3">
    <name type="scientific">Drosophila simulans</name>
    <name type="common">Fruit fly</name>
    <dbReference type="NCBI Taxonomy" id="7240"/>
    <lineage>
        <taxon>Eukaryota</taxon>
        <taxon>Metazoa</taxon>
        <taxon>Ecdysozoa</taxon>
        <taxon>Arthropoda</taxon>
        <taxon>Hexapoda</taxon>
        <taxon>Insecta</taxon>
        <taxon>Pterygota</taxon>
        <taxon>Neoptera</taxon>
        <taxon>Endopterygota</taxon>
        <taxon>Diptera</taxon>
        <taxon>Brachycera</taxon>
        <taxon>Muscomorpha</taxon>
        <taxon>Ephydroidea</taxon>
        <taxon>Drosophilidae</taxon>
        <taxon>Drosophila</taxon>
        <taxon>Sophophora</taxon>
    </lineage>
</organism>
<dbReference type="GO" id="GO:0030971">
    <property type="term" value="F:receptor tyrosine kinase binding"/>
    <property type="evidence" value="ECO:0007669"/>
    <property type="project" value="EnsemblMetazoa"/>
</dbReference>
<dbReference type="GO" id="GO:0045177">
    <property type="term" value="C:apical part of cell"/>
    <property type="evidence" value="ECO:0007669"/>
    <property type="project" value="EnsemblMetazoa"/>
</dbReference>
<dbReference type="GO" id="GO:0070374">
    <property type="term" value="P:positive regulation of ERK1 and ERK2 cascade"/>
    <property type="evidence" value="ECO:0007669"/>
    <property type="project" value="EnsemblMetazoa"/>
</dbReference>
<dbReference type="AlphaFoldDB" id="B4NS15"/>
<dbReference type="STRING" id="7240.B4NS15"/>
<protein>
    <submittedName>
        <fullName evidence="2">GD15319</fullName>
    </submittedName>
</protein>
<feature type="compositionally biased region" description="Pro residues" evidence="1">
    <location>
        <begin position="1"/>
        <end position="10"/>
    </location>
</feature>
<feature type="region of interest" description="Disordered" evidence="1">
    <location>
        <begin position="161"/>
        <end position="180"/>
    </location>
</feature>
<feature type="compositionally biased region" description="Low complexity" evidence="1">
    <location>
        <begin position="257"/>
        <end position="274"/>
    </location>
</feature>
<dbReference type="GO" id="GO:0005078">
    <property type="term" value="F:MAP-kinase scaffold activity"/>
    <property type="evidence" value="ECO:0007669"/>
    <property type="project" value="EnsemblMetazoa"/>
</dbReference>
<dbReference type="GO" id="GO:0030234">
    <property type="term" value="F:enzyme regulator activity"/>
    <property type="evidence" value="ECO:0007669"/>
    <property type="project" value="EnsemblMetazoa"/>
</dbReference>
<feature type="region of interest" description="Disordered" evidence="1">
    <location>
        <begin position="1"/>
        <end position="85"/>
    </location>
</feature>
<dbReference type="GO" id="GO:0031435">
    <property type="term" value="F:mitogen-activated protein kinase kinase kinase binding"/>
    <property type="evidence" value="ECO:0007669"/>
    <property type="project" value="EnsemblMetazoa"/>
</dbReference>
<dbReference type="GO" id="GO:0008293">
    <property type="term" value="P:torso signaling pathway"/>
    <property type="evidence" value="ECO:0007669"/>
    <property type="project" value="EnsemblMetazoa"/>
</dbReference>
<feature type="compositionally biased region" description="Polar residues" evidence="1">
    <location>
        <begin position="26"/>
        <end position="35"/>
    </location>
</feature>
<proteinExistence type="predicted"/>
<dbReference type="GO" id="GO:0005829">
    <property type="term" value="C:cytosol"/>
    <property type="evidence" value="ECO:0007669"/>
    <property type="project" value="EnsemblMetazoa"/>
</dbReference>
<gene>
    <name evidence="2" type="primary">Dsim\GD15319</name>
    <name evidence="2" type="ORF">Dsim_GD15319</name>
</gene>
<evidence type="ECO:0000256" key="1">
    <source>
        <dbReference type="SAM" id="MobiDB-lite"/>
    </source>
</evidence>
<dbReference type="GO" id="GO:0007426">
    <property type="term" value="P:tracheal outgrowth, open tracheal system"/>
    <property type="evidence" value="ECO:0007669"/>
    <property type="project" value="EnsemblMetazoa"/>
</dbReference>
<dbReference type="Proteomes" id="UP000000304">
    <property type="component" value="Unassembled WGS sequence"/>
</dbReference>
<feature type="compositionally biased region" description="Pro residues" evidence="1">
    <location>
        <begin position="41"/>
        <end position="51"/>
    </location>
</feature>
<dbReference type="EMBL" id="CH981771">
    <property type="protein sequence ID" value="EDX15393.1"/>
    <property type="molecule type" value="Genomic_DNA"/>
</dbReference>
<feature type="compositionally biased region" description="Basic residues" evidence="1">
    <location>
        <begin position="242"/>
        <end position="256"/>
    </location>
</feature>
<keyword evidence="3" id="KW-1185">Reference proteome</keyword>
<accession>B4NS15</accession>
<feature type="region of interest" description="Disordered" evidence="1">
    <location>
        <begin position="232"/>
        <end position="280"/>
    </location>
</feature>
<dbReference type="OrthoDB" id="74412at2759"/>
<dbReference type="GO" id="GO:0008286">
    <property type="term" value="P:insulin receptor signaling pathway"/>
    <property type="evidence" value="ECO:0007669"/>
    <property type="project" value="EnsemblMetazoa"/>
</dbReference>
<evidence type="ECO:0000313" key="2">
    <source>
        <dbReference type="EMBL" id="EDX15393.1"/>
    </source>
</evidence>
<dbReference type="Bgee" id="FBgn0186986">
    <property type="expression patterns" value="Expressed in embryo and 3 other cell types or tissues"/>
</dbReference>
<reference evidence="2 3" key="1">
    <citation type="journal article" date="2007" name="Nature">
        <title>Evolution of genes and genomes on the Drosophila phylogeny.</title>
        <authorList>
            <consortium name="Drosophila 12 Genomes Consortium"/>
            <person name="Clark A.G."/>
            <person name="Eisen M.B."/>
            <person name="Smith D.R."/>
            <person name="Bergman C.M."/>
            <person name="Oliver B."/>
            <person name="Markow T.A."/>
            <person name="Kaufman T.C."/>
            <person name="Kellis M."/>
            <person name="Gelbart W."/>
            <person name="Iyer V.N."/>
            <person name="Pollard D.A."/>
            <person name="Sackton T.B."/>
            <person name="Larracuente A.M."/>
            <person name="Singh N.D."/>
            <person name="Abad J.P."/>
            <person name="Abt D.N."/>
            <person name="Adryan B."/>
            <person name="Aguade M."/>
            <person name="Akashi H."/>
            <person name="Anderson W.W."/>
            <person name="Aquadro C.F."/>
            <person name="Ardell D.H."/>
            <person name="Arguello R."/>
            <person name="Artieri C.G."/>
            <person name="Barbash D.A."/>
            <person name="Barker D."/>
            <person name="Barsanti P."/>
            <person name="Batterham P."/>
            <person name="Batzoglou S."/>
            <person name="Begun D."/>
            <person name="Bhutkar A."/>
            <person name="Blanco E."/>
            <person name="Bosak S.A."/>
            <person name="Bradley R.K."/>
            <person name="Brand A.D."/>
            <person name="Brent M.R."/>
            <person name="Brooks A.N."/>
            <person name="Brown R.H."/>
            <person name="Butlin R.K."/>
            <person name="Caggese C."/>
            <person name="Calvi B.R."/>
            <person name="Bernardo de Carvalho A."/>
            <person name="Caspi A."/>
            <person name="Castrezana S."/>
            <person name="Celniker S.E."/>
            <person name="Chang J.L."/>
            <person name="Chapple C."/>
            <person name="Chatterji S."/>
            <person name="Chinwalla A."/>
            <person name="Civetta A."/>
            <person name="Clifton S.W."/>
            <person name="Comeron J.M."/>
            <person name="Costello J.C."/>
            <person name="Coyne J.A."/>
            <person name="Daub J."/>
            <person name="David R.G."/>
            <person name="Delcher A.L."/>
            <person name="Delehaunty K."/>
            <person name="Do C.B."/>
            <person name="Ebling H."/>
            <person name="Edwards K."/>
            <person name="Eickbush T."/>
            <person name="Evans J.D."/>
            <person name="Filipski A."/>
            <person name="Findeiss S."/>
            <person name="Freyhult E."/>
            <person name="Fulton L."/>
            <person name="Fulton R."/>
            <person name="Garcia A.C."/>
            <person name="Gardiner A."/>
            <person name="Garfield D.A."/>
            <person name="Garvin B.E."/>
            <person name="Gibson G."/>
            <person name="Gilbert D."/>
            <person name="Gnerre S."/>
            <person name="Godfrey J."/>
            <person name="Good R."/>
            <person name="Gotea V."/>
            <person name="Gravely B."/>
            <person name="Greenberg A.J."/>
            <person name="Griffiths-Jones S."/>
            <person name="Gross S."/>
            <person name="Guigo R."/>
            <person name="Gustafson E.A."/>
            <person name="Haerty W."/>
            <person name="Hahn M.W."/>
            <person name="Halligan D.L."/>
            <person name="Halpern A.L."/>
            <person name="Halter G.M."/>
            <person name="Han M.V."/>
            <person name="Heger A."/>
            <person name="Hillier L."/>
            <person name="Hinrichs A.S."/>
            <person name="Holmes I."/>
            <person name="Hoskins R.A."/>
            <person name="Hubisz M.J."/>
            <person name="Hultmark D."/>
            <person name="Huntley M.A."/>
            <person name="Jaffe D.B."/>
            <person name="Jagadeeshan S."/>
            <person name="Jeck W.R."/>
            <person name="Johnson J."/>
            <person name="Jones C.D."/>
            <person name="Jordan W.C."/>
            <person name="Karpen G.H."/>
            <person name="Kataoka E."/>
            <person name="Keightley P.D."/>
            <person name="Kheradpour P."/>
            <person name="Kirkness E.F."/>
            <person name="Koerich L.B."/>
            <person name="Kristiansen K."/>
            <person name="Kudrna D."/>
            <person name="Kulathinal R.J."/>
            <person name="Kumar S."/>
            <person name="Kwok R."/>
            <person name="Lander E."/>
            <person name="Langley C.H."/>
            <person name="Lapoint R."/>
            <person name="Lazzaro B.P."/>
            <person name="Lee S.J."/>
            <person name="Levesque L."/>
            <person name="Li R."/>
            <person name="Lin C.F."/>
            <person name="Lin M.F."/>
            <person name="Lindblad-Toh K."/>
            <person name="Llopart A."/>
            <person name="Long M."/>
            <person name="Low L."/>
            <person name="Lozovsky E."/>
            <person name="Lu J."/>
            <person name="Luo M."/>
            <person name="Machado C.A."/>
            <person name="Makalowski W."/>
            <person name="Marzo M."/>
            <person name="Matsuda M."/>
            <person name="Matzkin L."/>
            <person name="McAllister B."/>
            <person name="McBride C.S."/>
            <person name="McKernan B."/>
            <person name="McKernan K."/>
            <person name="Mendez-Lago M."/>
            <person name="Minx P."/>
            <person name="Mollenhauer M.U."/>
            <person name="Montooth K."/>
            <person name="Mount S.M."/>
            <person name="Mu X."/>
            <person name="Myers E."/>
            <person name="Negre B."/>
            <person name="Newfeld S."/>
            <person name="Nielsen R."/>
            <person name="Noor M.A."/>
            <person name="O'Grady P."/>
            <person name="Pachter L."/>
            <person name="Papaceit M."/>
            <person name="Parisi M.J."/>
            <person name="Parisi M."/>
            <person name="Parts L."/>
            <person name="Pedersen J.S."/>
            <person name="Pesole G."/>
            <person name="Phillippy A.M."/>
            <person name="Ponting C.P."/>
            <person name="Pop M."/>
            <person name="Porcelli D."/>
            <person name="Powell J.R."/>
            <person name="Prohaska S."/>
            <person name="Pruitt K."/>
            <person name="Puig M."/>
            <person name="Quesneville H."/>
            <person name="Ram K.R."/>
            <person name="Rand D."/>
            <person name="Rasmussen M.D."/>
            <person name="Reed L.K."/>
            <person name="Reenan R."/>
            <person name="Reily A."/>
            <person name="Remington K.A."/>
            <person name="Rieger T.T."/>
            <person name="Ritchie M.G."/>
            <person name="Robin C."/>
            <person name="Rogers Y.H."/>
            <person name="Rohde C."/>
            <person name="Rozas J."/>
            <person name="Rubenfield M.J."/>
            <person name="Ruiz A."/>
            <person name="Russo S."/>
            <person name="Salzberg S.L."/>
            <person name="Sanchez-Gracia A."/>
            <person name="Saranga D.J."/>
            <person name="Sato H."/>
            <person name="Schaeffer S.W."/>
            <person name="Schatz M.C."/>
            <person name="Schlenke T."/>
            <person name="Schwartz R."/>
            <person name="Segarra C."/>
            <person name="Singh R.S."/>
            <person name="Sirot L."/>
            <person name="Sirota M."/>
            <person name="Sisneros N.B."/>
            <person name="Smith C.D."/>
            <person name="Smith T.F."/>
            <person name="Spieth J."/>
            <person name="Stage D.E."/>
            <person name="Stark A."/>
            <person name="Stephan W."/>
            <person name="Strausberg R.L."/>
            <person name="Strempel S."/>
            <person name="Sturgill D."/>
            <person name="Sutton G."/>
            <person name="Sutton G.G."/>
            <person name="Tao W."/>
            <person name="Teichmann S."/>
            <person name="Tobari Y.N."/>
            <person name="Tomimura Y."/>
            <person name="Tsolas J.M."/>
            <person name="Valente V.L."/>
            <person name="Venter E."/>
            <person name="Venter J.C."/>
            <person name="Vicario S."/>
            <person name="Vieira F.G."/>
            <person name="Vilella A.J."/>
            <person name="Villasante A."/>
            <person name="Walenz B."/>
            <person name="Wang J."/>
            <person name="Wasserman M."/>
            <person name="Watts T."/>
            <person name="Wilson D."/>
            <person name="Wilson R.K."/>
            <person name="Wing R.A."/>
            <person name="Wolfner M.F."/>
            <person name="Wong A."/>
            <person name="Wong G.K."/>
            <person name="Wu C.I."/>
            <person name="Wu G."/>
            <person name="Yamamoto D."/>
            <person name="Yang H.P."/>
            <person name="Yang S.P."/>
            <person name="Yorke J.A."/>
            <person name="Yoshida K."/>
            <person name="Zdobnov E."/>
            <person name="Zhang P."/>
            <person name="Zhang Y."/>
            <person name="Zimin A.V."/>
            <person name="Baldwin J."/>
            <person name="Abdouelleil A."/>
            <person name="Abdulkadir J."/>
            <person name="Abebe A."/>
            <person name="Abera B."/>
            <person name="Abreu J."/>
            <person name="Acer S.C."/>
            <person name="Aftuck L."/>
            <person name="Alexander A."/>
            <person name="An P."/>
            <person name="Anderson E."/>
            <person name="Anderson S."/>
            <person name="Arachi H."/>
            <person name="Azer M."/>
            <person name="Bachantsang P."/>
            <person name="Barry A."/>
            <person name="Bayul T."/>
            <person name="Berlin A."/>
            <person name="Bessette D."/>
            <person name="Bloom T."/>
            <person name="Blye J."/>
            <person name="Boguslavskiy L."/>
            <person name="Bonnet C."/>
            <person name="Boukhgalter B."/>
            <person name="Bourzgui I."/>
            <person name="Brown A."/>
            <person name="Cahill P."/>
            <person name="Channer S."/>
            <person name="Cheshatsang Y."/>
            <person name="Chuda L."/>
            <person name="Citroen M."/>
            <person name="Collymore A."/>
            <person name="Cooke P."/>
            <person name="Costello M."/>
            <person name="D'Aco K."/>
            <person name="Daza R."/>
            <person name="De Haan G."/>
            <person name="DeGray S."/>
            <person name="DeMaso C."/>
            <person name="Dhargay N."/>
            <person name="Dooley K."/>
            <person name="Dooley E."/>
            <person name="Doricent M."/>
            <person name="Dorje P."/>
            <person name="Dorjee K."/>
            <person name="Dupes A."/>
            <person name="Elong R."/>
            <person name="Falk J."/>
            <person name="Farina A."/>
            <person name="Faro S."/>
            <person name="Ferguson D."/>
            <person name="Fisher S."/>
            <person name="Foley C.D."/>
            <person name="Franke A."/>
            <person name="Friedrich D."/>
            <person name="Gadbois L."/>
            <person name="Gearin G."/>
            <person name="Gearin C.R."/>
            <person name="Giannoukos G."/>
            <person name="Goode T."/>
            <person name="Graham J."/>
            <person name="Grandbois E."/>
            <person name="Grewal S."/>
            <person name="Gyaltsen K."/>
            <person name="Hafez N."/>
            <person name="Hagos B."/>
            <person name="Hall J."/>
            <person name="Henson C."/>
            <person name="Hollinger A."/>
            <person name="Honan T."/>
            <person name="Huard M.D."/>
            <person name="Hughes L."/>
            <person name="Hurhula B."/>
            <person name="Husby M.E."/>
            <person name="Kamat A."/>
            <person name="Kanga B."/>
            <person name="Kashin S."/>
            <person name="Khazanovich D."/>
            <person name="Kisner P."/>
            <person name="Lance K."/>
            <person name="Lara M."/>
            <person name="Lee W."/>
            <person name="Lennon N."/>
            <person name="Letendre F."/>
            <person name="LeVine R."/>
            <person name="Lipovsky A."/>
            <person name="Liu X."/>
            <person name="Liu J."/>
            <person name="Liu S."/>
            <person name="Lokyitsang T."/>
            <person name="Lokyitsang Y."/>
            <person name="Lubonja R."/>
            <person name="Lui A."/>
            <person name="MacDonald P."/>
            <person name="Magnisalis V."/>
            <person name="Maru K."/>
            <person name="Matthews C."/>
            <person name="McCusker W."/>
            <person name="McDonough S."/>
            <person name="Mehta T."/>
            <person name="Meldrim J."/>
            <person name="Meneus L."/>
            <person name="Mihai O."/>
            <person name="Mihalev A."/>
            <person name="Mihova T."/>
            <person name="Mittelman R."/>
            <person name="Mlenga V."/>
            <person name="Montmayeur A."/>
            <person name="Mulrain L."/>
            <person name="Navidi A."/>
            <person name="Naylor J."/>
            <person name="Negash T."/>
            <person name="Nguyen T."/>
            <person name="Nguyen N."/>
            <person name="Nicol R."/>
            <person name="Norbu C."/>
            <person name="Norbu N."/>
            <person name="Novod N."/>
            <person name="O'Neill B."/>
            <person name="Osman S."/>
            <person name="Markiewicz E."/>
            <person name="Oyono O.L."/>
            <person name="Patti C."/>
            <person name="Phunkhang P."/>
            <person name="Pierre F."/>
            <person name="Priest M."/>
            <person name="Raghuraman S."/>
            <person name="Rege F."/>
            <person name="Reyes R."/>
            <person name="Rise C."/>
            <person name="Rogov P."/>
            <person name="Ross K."/>
            <person name="Ryan E."/>
            <person name="Settipalli S."/>
            <person name="Shea T."/>
            <person name="Sherpa N."/>
            <person name="Shi L."/>
            <person name="Shih D."/>
            <person name="Sparrow T."/>
            <person name="Spaulding J."/>
            <person name="Stalker J."/>
            <person name="Stange-Thomann N."/>
            <person name="Stavropoulos S."/>
            <person name="Stone C."/>
            <person name="Strader C."/>
            <person name="Tesfaye S."/>
            <person name="Thomson T."/>
            <person name="Thoulutsang Y."/>
            <person name="Thoulutsang D."/>
            <person name="Topham K."/>
            <person name="Topping I."/>
            <person name="Tsamla T."/>
            <person name="Vassiliev H."/>
            <person name="Vo A."/>
            <person name="Wangchuk T."/>
            <person name="Wangdi T."/>
            <person name="Weiand M."/>
            <person name="Wilkinson J."/>
            <person name="Wilson A."/>
            <person name="Yadav S."/>
            <person name="Young G."/>
            <person name="Yu Q."/>
            <person name="Zembek L."/>
            <person name="Zhong D."/>
            <person name="Zimmer A."/>
            <person name="Zwirko Z."/>
            <person name="Jaffe D.B."/>
            <person name="Alvarez P."/>
            <person name="Brockman W."/>
            <person name="Butler J."/>
            <person name="Chin C."/>
            <person name="Gnerre S."/>
            <person name="Grabherr M."/>
            <person name="Kleber M."/>
            <person name="Mauceli E."/>
            <person name="MacCallum I."/>
        </authorList>
    </citation>
    <scope>NUCLEOTIDE SEQUENCE [LARGE SCALE GENOMIC DNA]</scope>
    <source>
        <strain evidence="3">white501</strain>
    </source>
</reference>
<dbReference type="GO" id="GO:0051607">
    <property type="term" value="P:defense response to virus"/>
    <property type="evidence" value="ECO:0007669"/>
    <property type="project" value="EnsemblMetazoa"/>
</dbReference>
<dbReference type="GO" id="GO:0007362">
    <property type="term" value="P:terminal region determination"/>
    <property type="evidence" value="ECO:0007669"/>
    <property type="project" value="EnsemblMetazoa"/>
</dbReference>
<dbReference type="GO" id="GO:0046579">
    <property type="term" value="P:positive regulation of Ras protein signal transduction"/>
    <property type="evidence" value="ECO:0007669"/>
    <property type="project" value="EnsemblMetazoa"/>
</dbReference>
<feature type="compositionally biased region" description="Low complexity" evidence="1">
    <location>
        <begin position="15"/>
        <end position="25"/>
    </location>
</feature>
<name>B4NS15_DROSI</name>
<dbReference type="HOGENOM" id="CLU_832280_0_0_1"/>
<evidence type="ECO:0000313" key="3">
    <source>
        <dbReference type="Proteomes" id="UP000000304"/>
    </source>
</evidence>
<sequence length="334" mass="36879">MPPTQIPPLVGPKLSRSSSRSSVVSGTESAVSLSASILGPPASPAPTPTPTATPTATPTSLQHQSSEESPSQSQSQSPSSKSSLKKAPFNFLHASNPNLVEFDFHTSKTLLPKMSVGNTLDHGHNIQGFVTLKDLMLRKQEEEAQEMYNNRVHLGVEKHKHARTESTASQQSAMSSSVTKPLEKLPKIQSVSLPKTPDYEISFKPDDESIKRTRTKEGQKLRDFGYELICGDEPSTSSSSRHEHHHHHNHHQHHLQHVQQQQQQLHQQSQQQHSSKAKHFLRSQQLQLSSFLHKTSSGGSGRVLIRAIRESRSLAAIVVLFSTHCSRQCCDGHA</sequence>
<dbReference type="GO" id="GO:0007173">
    <property type="term" value="P:epidermal growth factor receptor signaling pathway"/>
    <property type="evidence" value="ECO:0007669"/>
    <property type="project" value="EnsemblMetazoa"/>
</dbReference>
<feature type="compositionally biased region" description="Low complexity" evidence="1">
    <location>
        <begin position="52"/>
        <end position="82"/>
    </location>
</feature>
<dbReference type="GO" id="GO:0008543">
    <property type="term" value="P:fibroblast growth factor receptor signaling pathway"/>
    <property type="evidence" value="ECO:0007669"/>
    <property type="project" value="EnsemblMetazoa"/>
</dbReference>
<dbReference type="GO" id="GO:0045500">
    <property type="term" value="P:sevenless signaling pathway"/>
    <property type="evidence" value="ECO:0007669"/>
    <property type="project" value="EnsemblMetazoa"/>
</dbReference>
<dbReference type="GO" id="GO:0005938">
    <property type="term" value="C:cell cortex"/>
    <property type="evidence" value="ECO:0007669"/>
    <property type="project" value="EnsemblMetazoa"/>
</dbReference>